<accession>A0A9Q9T3S4</accession>
<dbReference type="AlphaFoldDB" id="A0A9Q9T3S4"/>
<reference evidence="1" key="1">
    <citation type="submission" date="2022-09" db="EMBL/GenBank/DDBJ databases">
        <title>Taxonomy of Curtobacterium flaccumfaciens.</title>
        <authorList>
            <person name="Osdaghi E."/>
            <person name="Taghavi S.M."/>
            <person name="Hamidizade M."/>
            <person name="Abachi H."/>
            <person name="Fazliarab A."/>
            <person name="Baeyen S."/>
            <person name="Portier P."/>
            <person name="Van Vaerenbergh J."/>
            <person name="Jacques M.-A."/>
        </authorList>
    </citation>
    <scope>NUCLEOTIDE SEQUENCE</scope>
    <source>
        <strain evidence="1">AGQB46</strain>
    </source>
</reference>
<dbReference type="Proteomes" id="UP001062223">
    <property type="component" value="Chromosome"/>
</dbReference>
<gene>
    <name evidence="1" type="ORF">OE229_00500</name>
</gene>
<dbReference type="EMBL" id="CP106879">
    <property type="protein sequence ID" value="UYC80974.1"/>
    <property type="molecule type" value="Genomic_DNA"/>
</dbReference>
<organism evidence="1 2">
    <name type="scientific">Curtobacterium poinsettiae</name>
    <dbReference type="NCBI Taxonomy" id="159612"/>
    <lineage>
        <taxon>Bacteria</taxon>
        <taxon>Bacillati</taxon>
        <taxon>Actinomycetota</taxon>
        <taxon>Actinomycetes</taxon>
        <taxon>Micrococcales</taxon>
        <taxon>Microbacteriaceae</taxon>
        <taxon>Curtobacterium</taxon>
    </lineage>
</organism>
<evidence type="ECO:0000313" key="1">
    <source>
        <dbReference type="EMBL" id="UYC80974.1"/>
    </source>
</evidence>
<evidence type="ECO:0000313" key="2">
    <source>
        <dbReference type="Proteomes" id="UP001062223"/>
    </source>
</evidence>
<protein>
    <submittedName>
        <fullName evidence="1">Uncharacterized protein</fullName>
    </submittedName>
</protein>
<dbReference type="RefSeq" id="WP_263344841.1">
    <property type="nucleotide sequence ID" value="NZ_CP106879.1"/>
</dbReference>
<sequence length="160" mass="18343">MQLHELRALIIDSAHEAWTVIRDGPPFHPDAAGREHPLRAVMTDDLEVALEWGLSANDGNQATVDKYDWAEIARFRDPAVAEVWVDVRLQGELVERVRLLLVDGGRAYLPFPEKIDGTWITQKWERSLASLVTRLQGLWGGHGRWGEHYLRQIRADHDTY</sequence>
<name>A0A9Q9T3S4_9MICO</name>
<dbReference type="KEGG" id="cpoi:OE229_00500"/>
<proteinExistence type="predicted"/>